<dbReference type="Proteomes" id="UP000018877">
    <property type="component" value="Unassembled WGS sequence"/>
</dbReference>
<evidence type="ECO:0000256" key="7">
    <source>
        <dbReference type="SAM" id="Phobius"/>
    </source>
</evidence>
<dbReference type="AlphaFoldDB" id="A0AB94IJ61"/>
<feature type="transmembrane region" description="Helical" evidence="7">
    <location>
        <begin position="76"/>
        <end position="102"/>
    </location>
</feature>
<dbReference type="RefSeq" id="WP_024030012.1">
    <property type="nucleotide sequence ID" value="NZ_ALAN01000105.1"/>
</dbReference>
<dbReference type="GO" id="GO:0005886">
    <property type="term" value="C:plasma membrane"/>
    <property type="evidence" value="ECO:0007669"/>
    <property type="project" value="UniProtKB-SubCell"/>
</dbReference>
<dbReference type="InterPro" id="IPR000515">
    <property type="entry name" value="MetI-like"/>
</dbReference>
<dbReference type="GO" id="GO:0055085">
    <property type="term" value="P:transmembrane transport"/>
    <property type="evidence" value="ECO:0007669"/>
    <property type="project" value="InterPro"/>
</dbReference>
<keyword evidence="6 7" id="KW-0472">Membrane</keyword>
<comment type="subcellular location">
    <subcellularLocation>
        <location evidence="1">Cell membrane</location>
        <topology evidence="1">Multi-pass membrane protein</topology>
    </subcellularLocation>
</comment>
<dbReference type="Pfam" id="PF00528">
    <property type="entry name" value="BPD_transp_1"/>
    <property type="match status" value="1"/>
</dbReference>
<accession>A0AB94IJ61</accession>
<feature type="transmembrane region" description="Helical" evidence="7">
    <location>
        <begin position="114"/>
        <end position="136"/>
    </location>
</feature>
<feature type="transmembrane region" description="Helical" evidence="7">
    <location>
        <begin position="156"/>
        <end position="176"/>
    </location>
</feature>
<organism evidence="9 10">
    <name type="scientific">Neobacillus vireti LMG 21834</name>
    <dbReference type="NCBI Taxonomy" id="1131730"/>
    <lineage>
        <taxon>Bacteria</taxon>
        <taxon>Bacillati</taxon>
        <taxon>Bacillota</taxon>
        <taxon>Bacilli</taxon>
        <taxon>Bacillales</taxon>
        <taxon>Bacillaceae</taxon>
        <taxon>Neobacillus</taxon>
    </lineage>
</organism>
<dbReference type="EMBL" id="ALAN01000105">
    <property type="protein sequence ID" value="ETI67076.1"/>
    <property type="molecule type" value="Genomic_DNA"/>
</dbReference>
<sequence>MKRLLSALFRSALVLSGFLFIFNLPLILGIGVDSVEIHFDQFWEVVKNNLQFLFQIKDDMYLSLFKQLDITGSYQYTMSILLISLTGIILIAMVTMVLIMIAPEKIRIYLKNGVNFFEAVPDLLIIFLFQFFVISLYKATGFKFLRLYGVFGVKPYFIPIITVSFLPLFLLLQFLIQVITEEQNQLYVLYVKAKGIGRLRTLLIHMIRNILPLIVLQLRTVIWVLLSNIYLVEHMFNINGFTKQFVIIIYQGGDFASLVACLLMLSLPLLVIEAAGWLVSKRIKGTEAVSL</sequence>
<dbReference type="PANTHER" id="PTHR30465">
    <property type="entry name" value="INNER MEMBRANE ABC TRANSPORTER"/>
    <property type="match status" value="1"/>
</dbReference>
<evidence type="ECO:0000256" key="3">
    <source>
        <dbReference type="ARBA" id="ARBA00022475"/>
    </source>
</evidence>
<evidence type="ECO:0000256" key="4">
    <source>
        <dbReference type="ARBA" id="ARBA00022692"/>
    </source>
</evidence>
<keyword evidence="5 7" id="KW-1133">Transmembrane helix</keyword>
<evidence type="ECO:0000256" key="2">
    <source>
        <dbReference type="ARBA" id="ARBA00022448"/>
    </source>
</evidence>
<keyword evidence="10" id="KW-1185">Reference proteome</keyword>
<feature type="transmembrane region" description="Helical" evidence="7">
    <location>
        <begin position="210"/>
        <end position="231"/>
    </location>
</feature>
<feature type="domain" description="ABC transmembrane type-1" evidence="8">
    <location>
        <begin position="105"/>
        <end position="284"/>
    </location>
</feature>
<evidence type="ECO:0000313" key="10">
    <source>
        <dbReference type="Proteomes" id="UP000018877"/>
    </source>
</evidence>
<keyword evidence="4 7" id="KW-0812">Transmembrane</keyword>
<keyword evidence="3" id="KW-1003">Cell membrane</keyword>
<name>A0AB94IJ61_9BACI</name>
<reference evidence="9 10" key="1">
    <citation type="journal article" date="2014" name="Environ. Microbiol.">
        <title>The nitrate-ammonifying and nosZ-carrying bacterium Bacillus vireti is a potent source and sink for nitric and nitrous oxide under high nitrate conditions.</title>
        <authorList>
            <person name="Mania D."/>
            <person name="Heylen K."/>
            <person name="van Spanning R.J."/>
            <person name="Frostegard A."/>
        </authorList>
    </citation>
    <scope>NUCLEOTIDE SEQUENCE [LARGE SCALE GENOMIC DNA]</scope>
    <source>
        <strain evidence="9 10">LMG 21834</strain>
    </source>
</reference>
<proteinExistence type="predicted"/>
<feature type="transmembrane region" description="Helical" evidence="7">
    <location>
        <begin position="255"/>
        <end position="279"/>
    </location>
</feature>
<evidence type="ECO:0000259" key="8">
    <source>
        <dbReference type="Pfam" id="PF00528"/>
    </source>
</evidence>
<evidence type="ECO:0000256" key="1">
    <source>
        <dbReference type="ARBA" id="ARBA00004651"/>
    </source>
</evidence>
<feature type="transmembrane region" description="Helical" evidence="7">
    <location>
        <begin position="12"/>
        <end position="32"/>
    </location>
</feature>
<gene>
    <name evidence="9" type="ORF">BAVI_19214</name>
</gene>
<evidence type="ECO:0000313" key="9">
    <source>
        <dbReference type="EMBL" id="ETI67076.1"/>
    </source>
</evidence>
<evidence type="ECO:0000256" key="6">
    <source>
        <dbReference type="ARBA" id="ARBA00023136"/>
    </source>
</evidence>
<comment type="caution">
    <text evidence="9">The sequence shown here is derived from an EMBL/GenBank/DDBJ whole genome shotgun (WGS) entry which is preliminary data.</text>
</comment>
<evidence type="ECO:0000256" key="5">
    <source>
        <dbReference type="ARBA" id="ARBA00022989"/>
    </source>
</evidence>
<protein>
    <recommendedName>
        <fullName evidence="8">ABC transmembrane type-1 domain-containing protein</fullName>
    </recommendedName>
</protein>
<keyword evidence="2" id="KW-0813">Transport</keyword>
<dbReference type="PANTHER" id="PTHR30465:SF44">
    <property type="entry name" value="ABC-TYPE DIPEPTIDE_OLIGOPEPTIDE TRANSPORT SYSTEM, PERMEASE COMPONENT"/>
    <property type="match status" value="1"/>
</dbReference>